<evidence type="ECO:0000313" key="3">
    <source>
        <dbReference type="Proteomes" id="UP001501358"/>
    </source>
</evidence>
<protein>
    <submittedName>
        <fullName evidence="2">Uncharacterized protein</fullName>
    </submittedName>
</protein>
<evidence type="ECO:0000313" key="2">
    <source>
        <dbReference type="EMBL" id="GAA2497500.1"/>
    </source>
</evidence>
<evidence type="ECO:0000256" key="1">
    <source>
        <dbReference type="SAM" id="MobiDB-lite"/>
    </source>
</evidence>
<accession>A0ABP5ZEN3</accession>
<sequence length="146" mass="15308">MNPQEDTGARNGGAPGRRPGRAYSAHFHLLDRQVVDREGRPVCKVDDLELAHDEHGRPYVTAVLAGPAALAPRLGGLPARWLAAVQRRMSVGGGGGPARIDFGRVTGIGPVLTVDLPEGAAGVHALEDWMRDEIVARLPGAGRASG</sequence>
<proteinExistence type="predicted"/>
<dbReference type="Proteomes" id="UP001501358">
    <property type="component" value="Unassembled WGS sequence"/>
</dbReference>
<keyword evidence="3" id="KW-1185">Reference proteome</keyword>
<comment type="caution">
    <text evidence="2">The sequence shown here is derived from an EMBL/GenBank/DDBJ whole genome shotgun (WGS) entry which is preliminary data.</text>
</comment>
<reference evidence="3" key="1">
    <citation type="journal article" date="2019" name="Int. J. Syst. Evol. Microbiol.">
        <title>The Global Catalogue of Microorganisms (GCM) 10K type strain sequencing project: providing services to taxonomists for standard genome sequencing and annotation.</title>
        <authorList>
            <consortium name="The Broad Institute Genomics Platform"/>
            <consortium name="The Broad Institute Genome Sequencing Center for Infectious Disease"/>
            <person name="Wu L."/>
            <person name="Ma J."/>
        </authorList>
    </citation>
    <scope>NUCLEOTIDE SEQUENCE [LARGE SCALE GENOMIC DNA]</scope>
    <source>
        <strain evidence="3">JCM 6307</strain>
    </source>
</reference>
<organism evidence="2 3">
    <name type="scientific">Streptomyces thermolineatus</name>
    <dbReference type="NCBI Taxonomy" id="44033"/>
    <lineage>
        <taxon>Bacteria</taxon>
        <taxon>Bacillati</taxon>
        <taxon>Actinomycetota</taxon>
        <taxon>Actinomycetes</taxon>
        <taxon>Kitasatosporales</taxon>
        <taxon>Streptomycetaceae</taxon>
        <taxon>Streptomyces</taxon>
    </lineage>
</organism>
<feature type="region of interest" description="Disordered" evidence="1">
    <location>
        <begin position="1"/>
        <end position="22"/>
    </location>
</feature>
<name>A0ABP5ZEN3_9ACTN</name>
<dbReference type="RefSeq" id="WP_344384347.1">
    <property type="nucleotide sequence ID" value="NZ_BAAATA010000023.1"/>
</dbReference>
<dbReference type="EMBL" id="BAAATA010000023">
    <property type="protein sequence ID" value="GAA2497500.1"/>
    <property type="molecule type" value="Genomic_DNA"/>
</dbReference>
<gene>
    <name evidence="2" type="ORF">GCM10010406_37490</name>
</gene>